<accession>A0ACC0YVR7</accession>
<name>A0ACC0YVR7_9ROSI</name>
<reference evidence="2" key="1">
    <citation type="journal article" date="2023" name="G3 (Bethesda)">
        <title>Genome assembly and association tests identify interacting loci associated with vigor, precocity, and sex in interspecific pistachio rootstocks.</title>
        <authorList>
            <person name="Palmer W."/>
            <person name="Jacygrad E."/>
            <person name="Sagayaradj S."/>
            <person name="Cavanaugh K."/>
            <person name="Han R."/>
            <person name="Bertier L."/>
            <person name="Beede B."/>
            <person name="Kafkas S."/>
            <person name="Golino D."/>
            <person name="Preece J."/>
            <person name="Michelmore R."/>
        </authorList>
    </citation>
    <scope>NUCLEOTIDE SEQUENCE [LARGE SCALE GENOMIC DNA]</scope>
</reference>
<proteinExistence type="predicted"/>
<dbReference type="Proteomes" id="UP001163603">
    <property type="component" value="Chromosome 5"/>
</dbReference>
<sequence>MLEKSLARELDLEKKISEFKQNEEQLKLKLHHTEELSFRMEEAAEVVWGRFVEAENAAELKAKDFALQKLESSNAEHSTESCEVLTSKEKVISLEEKLKKSEIRLINVNASYEASQEQLEEMENIIESLKENIYEAESRAETAENRRSKKKKLSKLKLEDQRFRSRSRPED</sequence>
<protein>
    <submittedName>
        <fullName evidence="1">Uncharacterized protein</fullName>
    </submittedName>
</protein>
<comment type="caution">
    <text evidence="1">The sequence shown here is derived from an EMBL/GenBank/DDBJ whole genome shotgun (WGS) entry which is preliminary data.</text>
</comment>
<dbReference type="EMBL" id="CM047740">
    <property type="protein sequence ID" value="KAJ0041489.1"/>
    <property type="molecule type" value="Genomic_DNA"/>
</dbReference>
<organism evidence="1 2">
    <name type="scientific">Pistacia integerrima</name>
    <dbReference type="NCBI Taxonomy" id="434235"/>
    <lineage>
        <taxon>Eukaryota</taxon>
        <taxon>Viridiplantae</taxon>
        <taxon>Streptophyta</taxon>
        <taxon>Embryophyta</taxon>
        <taxon>Tracheophyta</taxon>
        <taxon>Spermatophyta</taxon>
        <taxon>Magnoliopsida</taxon>
        <taxon>eudicotyledons</taxon>
        <taxon>Gunneridae</taxon>
        <taxon>Pentapetalae</taxon>
        <taxon>rosids</taxon>
        <taxon>malvids</taxon>
        <taxon>Sapindales</taxon>
        <taxon>Anacardiaceae</taxon>
        <taxon>Pistacia</taxon>
    </lineage>
</organism>
<evidence type="ECO:0000313" key="1">
    <source>
        <dbReference type="EMBL" id="KAJ0041489.1"/>
    </source>
</evidence>
<gene>
    <name evidence="1" type="ORF">Pint_28694</name>
</gene>
<evidence type="ECO:0000313" key="2">
    <source>
        <dbReference type="Proteomes" id="UP001163603"/>
    </source>
</evidence>
<keyword evidence="2" id="KW-1185">Reference proteome</keyword>